<dbReference type="Pfam" id="PF00391">
    <property type="entry name" value="PEP-utilizers"/>
    <property type="match status" value="1"/>
</dbReference>
<dbReference type="InterPro" id="IPR006319">
    <property type="entry name" value="PEP_synth"/>
</dbReference>
<feature type="domain" description="PEP-utilising enzyme mobile" evidence="4">
    <location>
        <begin position="34"/>
        <end position="104"/>
    </location>
</feature>
<evidence type="ECO:0000313" key="5">
    <source>
        <dbReference type="EMBL" id="KKR82506.1"/>
    </source>
</evidence>
<organism evidence="5 6">
    <name type="scientific">Candidatus Daviesbacteria bacterium GW2011_GWA2_40_9</name>
    <dbReference type="NCBI Taxonomy" id="1618424"/>
    <lineage>
        <taxon>Bacteria</taxon>
        <taxon>Candidatus Daviesiibacteriota</taxon>
    </lineage>
</organism>
<dbReference type="PATRIC" id="fig|1618424.3.peg.957"/>
<dbReference type="Proteomes" id="UP000034601">
    <property type="component" value="Unassembled WGS sequence"/>
</dbReference>
<dbReference type="EMBL" id="LCAB01000012">
    <property type="protein sequence ID" value="KKR82506.1"/>
    <property type="molecule type" value="Genomic_DNA"/>
</dbReference>
<dbReference type="GO" id="GO:0008986">
    <property type="term" value="F:pyruvate, water dikinase activity"/>
    <property type="evidence" value="ECO:0007669"/>
    <property type="project" value="InterPro"/>
</dbReference>
<keyword evidence="5" id="KW-0670">Pyruvate</keyword>
<keyword evidence="2" id="KW-0547">Nucleotide-binding</keyword>
<keyword evidence="3" id="KW-0067">ATP-binding</keyword>
<proteinExistence type="inferred from homology"/>
<dbReference type="InterPro" id="IPR036637">
    <property type="entry name" value="Phosphohistidine_dom_sf"/>
</dbReference>
<dbReference type="PANTHER" id="PTHR43030">
    <property type="entry name" value="PHOSPHOENOLPYRUVATE SYNTHASE"/>
    <property type="match status" value="1"/>
</dbReference>
<dbReference type="SUPFAM" id="SSF52009">
    <property type="entry name" value="Phosphohistidine domain"/>
    <property type="match status" value="1"/>
</dbReference>
<accession>A0A0G0U5P0</accession>
<dbReference type="InterPro" id="IPR008279">
    <property type="entry name" value="PEP-util_enz_mobile_dom"/>
</dbReference>
<dbReference type="InterPro" id="IPR018274">
    <property type="entry name" value="PEP_util_AS"/>
</dbReference>
<evidence type="ECO:0000256" key="2">
    <source>
        <dbReference type="ARBA" id="ARBA00022741"/>
    </source>
</evidence>
<comment type="similarity">
    <text evidence="1">Belongs to the PEP-utilizing enzyme family.</text>
</comment>
<dbReference type="PANTHER" id="PTHR43030:SF1">
    <property type="entry name" value="PHOSPHOENOLPYRUVATE SYNTHASE"/>
    <property type="match status" value="1"/>
</dbReference>
<gene>
    <name evidence="5" type="ORF">UU29_C0012G0044</name>
</gene>
<evidence type="ECO:0000259" key="4">
    <source>
        <dbReference type="Pfam" id="PF00391"/>
    </source>
</evidence>
<evidence type="ECO:0000256" key="3">
    <source>
        <dbReference type="ARBA" id="ARBA00022840"/>
    </source>
</evidence>
<reference evidence="5 6" key="1">
    <citation type="journal article" date="2015" name="Nature">
        <title>rRNA introns, odd ribosomes, and small enigmatic genomes across a large radiation of phyla.</title>
        <authorList>
            <person name="Brown C.T."/>
            <person name="Hug L.A."/>
            <person name="Thomas B.C."/>
            <person name="Sharon I."/>
            <person name="Castelle C.J."/>
            <person name="Singh A."/>
            <person name="Wilkins M.J."/>
            <person name="Williams K.H."/>
            <person name="Banfield J.F."/>
        </authorList>
    </citation>
    <scope>NUCLEOTIDE SEQUENCE [LARGE SCALE GENOMIC DNA]</scope>
</reference>
<sequence>MKKDSLLKGIIASLGLVKGKVRVLRSPQDADSMEEGEILVIEMTSPEFMPAIKKAAAIVTDIGGVTCHAAIVSRELGIPCIVGSGIATQVLKDGDLVEVDANEGIVKILN</sequence>
<evidence type="ECO:0000256" key="1">
    <source>
        <dbReference type="ARBA" id="ARBA00007837"/>
    </source>
</evidence>
<dbReference type="AlphaFoldDB" id="A0A0G0U5P0"/>
<dbReference type="Gene3D" id="3.50.30.10">
    <property type="entry name" value="Phosphohistidine domain"/>
    <property type="match status" value="1"/>
</dbReference>
<evidence type="ECO:0000313" key="6">
    <source>
        <dbReference type="Proteomes" id="UP000034601"/>
    </source>
</evidence>
<dbReference type="GO" id="GO:0005524">
    <property type="term" value="F:ATP binding"/>
    <property type="evidence" value="ECO:0007669"/>
    <property type="project" value="UniProtKB-KW"/>
</dbReference>
<name>A0A0G0U5P0_9BACT</name>
<comment type="caution">
    <text evidence="5">The sequence shown here is derived from an EMBL/GenBank/DDBJ whole genome shotgun (WGS) entry which is preliminary data.</text>
</comment>
<protein>
    <submittedName>
        <fullName evidence="5">Phosphoenolpyruvate synthase</fullName>
    </submittedName>
</protein>
<dbReference type="PROSITE" id="PS00370">
    <property type="entry name" value="PEP_ENZYMES_PHOS_SITE"/>
    <property type="match status" value="1"/>
</dbReference>